<dbReference type="InterPro" id="IPR041522">
    <property type="entry name" value="CdaR_GGDEF"/>
</dbReference>
<organism evidence="5 6">
    <name type="scientific">Nakamurella alba</name>
    <dbReference type="NCBI Taxonomy" id="2665158"/>
    <lineage>
        <taxon>Bacteria</taxon>
        <taxon>Bacillati</taxon>
        <taxon>Actinomycetota</taxon>
        <taxon>Actinomycetes</taxon>
        <taxon>Nakamurellales</taxon>
        <taxon>Nakamurellaceae</taxon>
        <taxon>Nakamurella</taxon>
    </lineage>
</organism>
<dbReference type="EMBL" id="WLYK01000019">
    <property type="protein sequence ID" value="MTD17398.1"/>
    <property type="molecule type" value="Genomic_DNA"/>
</dbReference>
<dbReference type="InterPro" id="IPR009057">
    <property type="entry name" value="Homeodomain-like_sf"/>
</dbReference>
<protein>
    <recommendedName>
        <fullName evidence="7">PucR family transcriptional regulator</fullName>
    </recommendedName>
</protein>
<name>A0A7K1FTD7_9ACTN</name>
<dbReference type="Gene3D" id="1.10.10.2840">
    <property type="entry name" value="PucR C-terminal helix-turn-helix domain"/>
    <property type="match status" value="1"/>
</dbReference>
<dbReference type="Pfam" id="PF17853">
    <property type="entry name" value="GGDEF_2"/>
    <property type="match status" value="1"/>
</dbReference>
<evidence type="ECO:0000256" key="1">
    <source>
        <dbReference type="ARBA" id="ARBA00006754"/>
    </source>
</evidence>
<dbReference type="SUPFAM" id="SSF46689">
    <property type="entry name" value="Homeodomain-like"/>
    <property type="match status" value="1"/>
</dbReference>
<sequence length="530" mass="55790">MDLNRVASATGLLVLSPPNGGEVTGARLVRPEELLTPEPAREQQPGGGSSEGPGALAVLDWSGARRRGRQPLALVIARVQHRSGARNLVVATGGGRAPSRAAVAAAADLGVGLLWAGEAAAREVVADINETLRMVPPPAVDGAGLAGLLAGEVDLDVLVPRLAVMLGATVTVTGSGRSVLVEAAAPAARRAEGAQGPDVVAAEALGPMEMIAAAAPLAAGVDGPAAGEMWQTDLHHGGQSVGGIEVTRDRRLAADEIVMVQAVTGVIALAVVGWQATRNRAGPAETHLVQILGEDLQAREAAVRRARRLRLFPTRRVALLVVEPFAQSVGRAGLQRLAAPLDARARHVDPRAVTVVHEGGVVLLVDEAVDLDQLLRSFRRTTPLPLAMGVSGVVAELRSLPGAHREARRAATIGRRMGAANQVTRYEKLGLLRLLFQVPEHERRAFVAEVLGPAAGTDAEAAETRRTLRALRATQGNVAEAARHLFVHRNTMRQRISRIESVLGPFLDDAEKLQSVFVALELHRLDDESR</sequence>
<evidence type="ECO:0000259" key="3">
    <source>
        <dbReference type="Pfam" id="PF13556"/>
    </source>
</evidence>
<feature type="domain" description="CdaR GGDEF-like" evidence="4">
    <location>
        <begin position="298"/>
        <end position="412"/>
    </location>
</feature>
<dbReference type="InterPro" id="IPR025736">
    <property type="entry name" value="PucR_C-HTH_dom"/>
</dbReference>
<dbReference type="AlphaFoldDB" id="A0A7K1FTD7"/>
<keyword evidence="6" id="KW-1185">Reference proteome</keyword>
<proteinExistence type="inferred from homology"/>
<evidence type="ECO:0000259" key="4">
    <source>
        <dbReference type="Pfam" id="PF17853"/>
    </source>
</evidence>
<comment type="similarity">
    <text evidence="1">Belongs to the CdaR family.</text>
</comment>
<evidence type="ECO:0008006" key="7">
    <source>
        <dbReference type="Google" id="ProtNLM"/>
    </source>
</evidence>
<gene>
    <name evidence="5" type="ORF">GIS00_26045</name>
</gene>
<comment type="caution">
    <text evidence="5">The sequence shown here is derived from an EMBL/GenBank/DDBJ whole genome shotgun (WGS) entry which is preliminary data.</text>
</comment>
<dbReference type="InterPro" id="IPR051448">
    <property type="entry name" value="CdaR-like_regulators"/>
</dbReference>
<dbReference type="Proteomes" id="UP000460221">
    <property type="component" value="Unassembled WGS sequence"/>
</dbReference>
<dbReference type="PANTHER" id="PTHR33744">
    <property type="entry name" value="CARBOHYDRATE DIACID REGULATOR"/>
    <property type="match status" value="1"/>
</dbReference>
<evidence type="ECO:0000313" key="5">
    <source>
        <dbReference type="EMBL" id="MTD17398.1"/>
    </source>
</evidence>
<accession>A0A7K1FTD7</accession>
<dbReference type="Pfam" id="PF13556">
    <property type="entry name" value="HTH_30"/>
    <property type="match status" value="1"/>
</dbReference>
<evidence type="ECO:0000313" key="6">
    <source>
        <dbReference type="Proteomes" id="UP000460221"/>
    </source>
</evidence>
<evidence type="ECO:0000256" key="2">
    <source>
        <dbReference type="SAM" id="MobiDB-lite"/>
    </source>
</evidence>
<reference evidence="5 6" key="1">
    <citation type="submission" date="2019-11" db="EMBL/GenBank/DDBJ databases">
        <authorList>
            <person name="Jiang L.-Q."/>
        </authorList>
    </citation>
    <scope>NUCLEOTIDE SEQUENCE [LARGE SCALE GENOMIC DNA]</scope>
    <source>
        <strain evidence="5 6">YIM 132087</strain>
    </source>
</reference>
<feature type="domain" description="PucR C-terminal helix-turn-helix" evidence="3">
    <location>
        <begin position="465"/>
        <end position="521"/>
    </location>
</feature>
<feature type="region of interest" description="Disordered" evidence="2">
    <location>
        <begin position="36"/>
        <end position="56"/>
    </location>
</feature>
<dbReference type="RefSeq" id="WP_154771396.1">
    <property type="nucleotide sequence ID" value="NZ_WLYK01000019.1"/>
</dbReference>
<dbReference type="InterPro" id="IPR042070">
    <property type="entry name" value="PucR_C-HTH_sf"/>
</dbReference>